<reference evidence="3" key="1">
    <citation type="submission" date="2024-07" db="EMBL/GenBank/DDBJ databases">
        <title>Two chromosome-level genome assemblies of Korean endemic species Abeliophyllum distichum and Forsythia ovata (Oleaceae).</title>
        <authorList>
            <person name="Jang H."/>
        </authorList>
    </citation>
    <scope>NUCLEOTIDE SEQUENCE [LARGE SCALE GENOMIC DNA]</scope>
</reference>
<comment type="caution">
    <text evidence="2">The sequence shown here is derived from an EMBL/GenBank/DDBJ whole genome shotgun (WGS) entry which is preliminary data.</text>
</comment>
<protein>
    <submittedName>
        <fullName evidence="2">Uncharacterized protein</fullName>
    </submittedName>
</protein>
<proteinExistence type="predicted"/>
<organism evidence="2 3">
    <name type="scientific">Abeliophyllum distichum</name>
    <dbReference type="NCBI Taxonomy" id="126358"/>
    <lineage>
        <taxon>Eukaryota</taxon>
        <taxon>Viridiplantae</taxon>
        <taxon>Streptophyta</taxon>
        <taxon>Embryophyta</taxon>
        <taxon>Tracheophyta</taxon>
        <taxon>Spermatophyta</taxon>
        <taxon>Magnoliopsida</taxon>
        <taxon>eudicotyledons</taxon>
        <taxon>Gunneridae</taxon>
        <taxon>Pentapetalae</taxon>
        <taxon>asterids</taxon>
        <taxon>lamiids</taxon>
        <taxon>Lamiales</taxon>
        <taxon>Oleaceae</taxon>
        <taxon>Forsythieae</taxon>
        <taxon>Abeliophyllum</taxon>
    </lineage>
</organism>
<dbReference type="AlphaFoldDB" id="A0ABD1T0X0"/>
<keyword evidence="3" id="KW-1185">Reference proteome</keyword>
<evidence type="ECO:0000313" key="3">
    <source>
        <dbReference type="Proteomes" id="UP001604336"/>
    </source>
</evidence>
<name>A0ABD1T0X0_9LAMI</name>
<sequence length="169" mass="19432">MFEFWIILKFTGFRKQNLKININEDGTLVAITGEKQVQGTVKGIRGTGIEEVKEQVPEILQNVDEEIPGNYQTLLWENNEEPEISTETDGVQPIEKNTEKEEIHQVETEMTEELENQELKHDKVLDAESLILKQMVNEDQEEKDRVHENENGNQEEGDVSAVIKQPEMA</sequence>
<evidence type="ECO:0000313" key="2">
    <source>
        <dbReference type="EMBL" id="KAL2506285.1"/>
    </source>
</evidence>
<gene>
    <name evidence="2" type="ORF">Adt_21906</name>
</gene>
<dbReference type="EMBL" id="JBFOLK010000006">
    <property type="protein sequence ID" value="KAL2506285.1"/>
    <property type="molecule type" value="Genomic_DNA"/>
</dbReference>
<accession>A0ABD1T0X0</accession>
<feature type="region of interest" description="Disordered" evidence="1">
    <location>
        <begin position="136"/>
        <end position="169"/>
    </location>
</feature>
<evidence type="ECO:0000256" key="1">
    <source>
        <dbReference type="SAM" id="MobiDB-lite"/>
    </source>
</evidence>
<dbReference type="Proteomes" id="UP001604336">
    <property type="component" value="Unassembled WGS sequence"/>
</dbReference>
<feature type="region of interest" description="Disordered" evidence="1">
    <location>
        <begin position="81"/>
        <end position="101"/>
    </location>
</feature>